<dbReference type="CDD" id="cd02644">
    <property type="entry name" value="R3H_jag"/>
    <property type="match status" value="1"/>
</dbReference>
<dbReference type="InterPro" id="IPR015946">
    <property type="entry name" value="KH_dom-like_a/b"/>
</dbReference>
<dbReference type="AlphaFoldDB" id="A0A1F8EWK4"/>
<evidence type="ECO:0000313" key="3">
    <source>
        <dbReference type="Proteomes" id="UP000177419"/>
    </source>
</evidence>
<evidence type="ECO:0000313" key="2">
    <source>
        <dbReference type="EMBL" id="OGN05241.1"/>
    </source>
</evidence>
<dbReference type="InterPro" id="IPR001374">
    <property type="entry name" value="R3H_dom"/>
</dbReference>
<dbReference type="InterPro" id="IPR034079">
    <property type="entry name" value="R3H_KhpB"/>
</dbReference>
<gene>
    <name evidence="2" type="ORF">A2746_01095</name>
</gene>
<comment type="caution">
    <text evidence="2">The sequence shown here is derived from an EMBL/GenBank/DDBJ whole genome shotgun (WGS) entry which is preliminary data.</text>
</comment>
<dbReference type="EMBL" id="MGJJ01000015">
    <property type="protein sequence ID" value="OGN05241.1"/>
    <property type="molecule type" value="Genomic_DNA"/>
</dbReference>
<organism evidence="2 3">
    <name type="scientific">Candidatus Yanofskybacteria bacterium RIFCSPHIGHO2_01_FULL_44_22</name>
    <dbReference type="NCBI Taxonomy" id="1802669"/>
    <lineage>
        <taxon>Bacteria</taxon>
        <taxon>Candidatus Yanofskyibacteriota</taxon>
    </lineage>
</organism>
<dbReference type="STRING" id="1802669.A2746_01095"/>
<dbReference type="Pfam" id="PF01424">
    <property type="entry name" value="R3H"/>
    <property type="match status" value="1"/>
</dbReference>
<feature type="domain" description="R3H" evidence="1">
    <location>
        <begin position="109"/>
        <end position="175"/>
    </location>
</feature>
<accession>A0A1F8EWK4</accession>
<evidence type="ECO:0000259" key="1">
    <source>
        <dbReference type="PROSITE" id="PS51061"/>
    </source>
</evidence>
<dbReference type="PANTHER" id="PTHR35800">
    <property type="entry name" value="PROTEIN JAG"/>
    <property type="match status" value="1"/>
</dbReference>
<dbReference type="GO" id="GO:0003723">
    <property type="term" value="F:RNA binding"/>
    <property type="evidence" value="ECO:0007669"/>
    <property type="project" value="InterPro"/>
</dbReference>
<dbReference type="Gene3D" id="3.30.300.20">
    <property type="match status" value="1"/>
</dbReference>
<dbReference type="InterPro" id="IPR039247">
    <property type="entry name" value="KhpB"/>
</dbReference>
<sequence>MSEFQGPNKDRIIETVKKIGDFMNMECQVEVKEETFQGGLGQVPQQGSEQADSNRNVVAVSIYMPENARFLIGKNGENLKALEHILRAMLLRNDKEIASLSVDVNDYRKAKSSEVINLAREAAVRVRNTKKAEALYPMSAYERRLVHAELASHPDVSTESIGDEPQRRVVIKPLNF</sequence>
<name>A0A1F8EWK4_9BACT</name>
<dbReference type="PANTHER" id="PTHR35800:SF1">
    <property type="entry name" value="RNA-BINDING PROTEIN KHPB"/>
    <property type="match status" value="1"/>
</dbReference>
<dbReference type="SMART" id="SM00393">
    <property type="entry name" value="R3H"/>
    <property type="match status" value="1"/>
</dbReference>
<proteinExistence type="predicted"/>
<dbReference type="Proteomes" id="UP000177419">
    <property type="component" value="Unassembled WGS sequence"/>
</dbReference>
<dbReference type="SUPFAM" id="SSF82708">
    <property type="entry name" value="R3H domain"/>
    <property type="match status" value="1"/>
</dbReference>
<reference evidence="2 3" key="1">
    <citation type="journal article" date="2016" name="Nat. Commun.">
        <title>Thousands of microbial genomes shed light on interconnected biogeochemical processes in an aquifer system.</title>
        <authorList>
            <person name="Anantharaman K."/>
            <person name="Brown C.T."/>
            <person name="Hug L.A."/>
            <person name="Sharon I."/>
            <person name="Castelle C.J."/>
            <person name="Probst A.J."/>
            <person name="Thomas B.C."/>
            <person name="Singh A."/>
            <person name="Wilkins M.J."/>
            <person name="Karaoz U."/>
            <person name="Brodie E.L."/>
            <person name="Williams K.H."/>
            <person name="Hubbard S.S."/>
            <person name="Banfield J.F."/>
        </authorList>
    </citation>
    <scope>NUCLEOTIDE SEQUENCE [LARGE SCALE GENOMIC DNA]</scope>
</reference>
<protein>
    <recommendedName>
        <fullName evidence="1">R3H domain-containing protein</fullName>
    </recommendedName>
</protein>
<dbReference type="InterPro" id="IPR036867">
    <property type="entry name" value="R3H_dom_sf"/>
</dbReference>
<dbReference type="Gene3D" id="3.30.1370.50">
    <property type="entry name" value="R3H-like domain"/>
    <property type="match status" value="1"/>
</dbReference>
<dbReference type="PROSITE" id="PS51061">
    <property type="entry name" value="R3H"/>
    <property type="match status" value="1"/>
</dbReference>